<dbReference type="GO" id="GO:0003887">
    <property type="term" value="F:DNA-directed DNA polymerase activity"/>
    <property type="evidence" value="ECO:0007669"/>
    <property type="project" value="UniProtKB-KW"/>
</dbReference>
<evidence type="ECO:0000256" key="4">
    <source>
        <dbReference type="ARBA" id="ARBA00022932"/>
    </source>
</evidence>
<comment type="catalytic activity">
    <reaction evidence="6">
        <text>DNA(n) + a 2'-deoxyribonucleoside 5'-triphosphate = DNA(n+1) + diphosphate</text>
        <dbReference type="Rhea" id="RHEA:22508"/>
        <dbReference type="Rhea" id="RHEA-COMP:17339"/>
        <dbReference type="Rhea" id="RHEA-COMP:17340"/>
        <dbReference type="ChEBI" id="CHEBI:33019"/>
        <dbReference type="ChEBI" id="CHEBI:61560"/>
        <dbReference type="ChEBI" id="CHEBI:173112"/>
        <dbReference type="EC" id="2.7.7.7"/>
    </reaction>
</comment>
<gene>
    <name evidence="8" type="primary">POL3_1</name>
    <name evidence="8" type="ORF">HK100_004702</name>
</gene>
<dbReference type="GO" id="GO:0006287">
    <property type="term" value="P:base-excision repair, gap-filling"/>
    <property type="evidence" value="ECO:0007669"/>
    <property type="project" value="TreeGrafter"/>
</dbReference>
<dbReference type="InterPro" id="IPR043502">
    <property type="entry name" value="DNA/RNA_pol_sf"/>
</dbReference>
<dbReference type="EC" id="2.7.7.7" evidence="1"/>
<evidence type="ECO:0000259" key="7">
    <source>
        <dbReference type="Pfam" id="PF00136"/>
    </source>
</evidence>
<organism evidence="8 9">
    <name type="scientific">Physocladia obscura</name>
    <dbReference type="NCBI Taxonomy" id="109957"/>
    <lineage>
        <taxon>Eukaryota</taxon>
        <taxon>Fungi</taxon>
        <taxon>Fungi incertae sedis</taxon>
        <taxon>Chytridiomycota</taxon>
        <taxon>Chytridiomycota incertae sedis</taxon>
        <taxon>Chytridiomycetes</taxon>
        <taxon>Chytridiales</taxon>
        <taxon>Chytriomycetaceae</taxon>
        <taxon>Physocladia</taxon>
    </lineage>
</organism>
<dbReference type="PANTHER" id="PTHR10322:SF23">
    <property type="entry name" value="DNA POLYMERASE DELTA CATALYTIC SUBUNIT"/>
    <property type="match status" value="1"/>
</dbReference>
<reference evidence="8" key="1">
    <citation type="submission" date="2020-05" db="EMBL/GenBank/DDBJ databases">
        <title>Phylogenomic resolution of chytrid fungi.</title>
        <authorList>
            <person name="Stajich J.E."/>
            <person name="Amses K."/>
            <person name="Simmons R."/>
            <person name="Seto K."/>
            <person name="Myers J."/>
            <person name="Bonds A."/>
            <person name="Quandt C.A."/>
            <person name="Barry K."/>
            <person name="Liu P."/>
            <person name="Grigoriev I."/>
            <person name="Longcore J.E."/>
            <person name="James T.Y."/>
        </authorList>
    </citation>
    <scope>NUCLEOTIDE SEQUENCE</scope>
    <source>
        <strain evidence="8">JEL0513</strain>
    </source>
</reference>
<evidence type="ECO:0000256" key="3">
    <source>
        <dbReference type="ARBA" id="ARBA00022695"/>
    </source>
</evidence>
<keyword evidence="9" id="KW-1185">Reference proteome</keyword>
<evidence type="ECO:0000256" key="1">
    <source>
        <dbReference type="ARBA" id="ARBA00012417"/>
    </source>
</evidence>
<accession>A0AAD5SSK2</accession>
<evidence type="ECO:0000313" key="8">
    <source>
        <dbReference type="EMBL" id="KAJ3100476.1"/>
    </source>
</evidence>
<protein>
    <recommendedName>
        <fullName evidence="1">DNA-directed DNA polymerase</fullName>
        <ecNumber evidence="1">2.7.7.7</ecNumber>
    </recommendedName>
</protein>
<name>A0AAD5SSK2_9FUNG</name>
<keyword evidence="2" id="KW-0808">Transferase</keyword>
<comment type="caution">
    <text evidence="8">The sequence shown here is derived from an EMBL/GenBank/DDBJ whole genome shotgun (WGS) entry which is preliminary data.</text>
</comment>
<evidence type="ECO:0000256" key="2">
    <source>
        <dbReference type="ARBA" id="ARBA00022679"/>
    </source>
</evidence>
<dbReference type="InterPro" id="IPR023211">
    <property type="entry name" value="DNA_pol_palm_dom_sf"/>
</dbReference>
<dbReference type="PANTHER" id="PTHR10322">
    <property type="entry name" value="DNA POLYMERASE CATALYTIC SUBUNIT"/>
    <property type="match status" value="1"/>
</dbReference>
<dbReference type="GO" id="GO:0043625">
    <property type="term" value="C:delta DNA polymerase complex"/>
    <property type="evidence" value="ECO:0007669"/>
    <property type="project" value="TreeGrafter"/>
</dbReference>
<dbReference type="GO" id="GO:0045004">
    <property type="term" value="P:DNA replication proofreading"/>
    <property type="evidence" value="ECO:0007669"/>
    <property type="project" value="TreeGrafter"/>
</dbReference>
<dbReference type="Proteomes" id="UP001211907">
    <property type="component" value="Unassembled WGS sequence"/>
</dbReference>
<keyword evidence="4 8" id="KW-0239">DNA-directed DNA polymerase</keyword>
<sequence length="132" mass="15004">MVKFGPKTVAEAMKLGREAAAYVTNFFTKPINLDFEKVYWPYLLINKKRYAGLYWTKPEKHDKLDAKGIETVRRDSCQLVSTVIETCLHKILIDRDTTGAEAYVKNVIADLLQNKIDLSYLVISKGLGKTGF</sequence>
<feature type="domain" description="DNA-directed DNA polymerase family B multifunctional" evidence="7">
    <location>
        <begin position="1"/>
        <end position="129"/>
    </location>
</feature>
<evidence type="ECO:0000313" key="9">
    <source>
        <dbReference type="Proteomes" id="UP001211907"/>
    </source>
</evidence>
<dbReference type="InterPro" id="IPR042087">
    <property type="entry name" value="DNA_pol_B_thumb"/>
</dbReference>
<dbReference type="InterPro" id="IPR006134">
    <property type="entry name" value="DNA-dir_DNA_pol_B_multi_dom"/>
</dbReference>
<dbReference type="GO" id="GO:0000166">
    <property type="term" value="F:nucleotide binding"/>
    <property type="evidence" value="ECO:0007669"/>
    <property type="project" value="InterPro"/>
</dbReference>
<dbReference type="EMBL" id="JADGJH010002279">
    <property type="protein sequence ID" value="KAJ3100476.1"/>
    <property type="molecule type" value="Genomic_DNA"/>
</dbReference>
<evidence type="ECO:0000256" key="5">
    <source>
        <dbReference type="ARBA" id="ARBA00023125"/>
    </source>
</evidence>
<proteinExistence type="predicted"/>
<dbReference type="SUPFAM" id="SSF56672">
    <property type="entry name" value="DNA/RNA polymerases"/>
    <property type="match status" value="1"/>
</dbReference>
<dbReference type="Pfam" id="PF00136">
    <property type="entry name" value="DNA_pol_B"/>
    <property type="match status" value="1"/>
</dbReference>
<dbReference type="Gene3D" id="3.90.1600.10">
    <property type="entry name" value="Palm domain of DNA polymerase"/>
    <property type="match status" value="1"/>
</dbReference>
<dbReference type="GO" id="GO:0006297">
    <property type="term" value="P:nucleotide-excision repair, DNA gap filling"/>
    <property type="evidence" value="ECO:0007669"/>
    <property type="project" value="TreeGrafter"/>
</dbReference>
<evidence type="ECO:0000256" key="6">
    <source>
        <dbReference type="ARBA" id="ARBA00049244"/>
    </source>
</evidence>
<dbReference type="Gene3D" id="1.10.132.60">
    <property type="entry name" value="DNA polymerase family B, C-terminal domain"/>
    <property type="match status" value="1"/>
</dbReference>
<dbReference type="InterPro" id="IPR050240">
    <property type="entry name" value="DNA_pol_type-B"/>
</dbReference>
<dbReference type="AlphaFoldDB" id="A0AAD5SSK2"/>
<dbReference type="GO" id="GO:0003677">
    <property type="term" value="F:DNA binding"/>
    <property type="evidence" value="ECO:0007669"/>
    <property type="project" value="UniProtKB-KW"/>
</dbReference>
<dbReference type="GO" id="GO:0008296">
    <property type="term" value="F:3'-5'-DNA exonuclease activity"/>
    <property type="evidence" value="ECO:0007669"/>
    <property type="project" value="TreeGrafter"/>
</dbReference>
<keyword evidence="5" id="KW-0238">DNA-binding</keyword>
<keyword evidence="3" id="KW-0548">Nucleotidyltransferase</keyword>